<keyword evidence="1" id="KW-0472">Membrane</keyword>
<proteinExistence type="predicted"/>
<comment type="caution">
    <text evidence="2">The sequence shown here is derived from an EMBL/GenBank/DDBJ whole genome shotgun (WGS) entry which is preliminary data.</text>
</comment>
<gene>
    <name evidence="2" type="ORF">LCGC14_2222700</name>
</gene>
<accession>A0A0F9DAL3</accession>
<dbReference type="AlphaFoldDB" id="A0A0F9DAL3"/>
<keyword evidence="1" id="KW-1133">Transmembrane helix</keyword>
<evidence type="ECO:0000256" key="1">
    <source>
        <dbReference type="SAM" id="Phobius"/>
    </source>
</evidence>
<protein>
    <submittedName>
        <fullName evidence="2">Uncharacterized protein</fullName>
    </submittedName>
</protein>
<organism evidence="2">
    <name type="scientific">marine sediment metagenome</name>
    <dbReference type="NCBI Taxonomy" id="412755"/>
    <lineage>
        <taxon>unclassified sequences</taxon>
        <taxon>metagenomes</taxon>
        <taxon>ecological metagenomes</taxon>
    </lineage>
</organism>
<reference evidence="2" key="1">
    <citation type="journal article" date="2015" name="Nature">
        <title>Complex archaea that bridge the gap between prokaryotes and eukaryotes.</title>
        <authorList>
            <person name="Spang A."/>
            <person name="Saw J.H."/>
            <person name="Jorgensen S.L."/>
            <person name="Zaremba-Niedzwiedzka K."/>
            <person name="Martijn J."/>
            <person name="Lind A.E."/>
            <person name="van Eijk R."/>
            <person name="Schleper C."/>
            <person name="Guy L."/>
            <person name="Ettema T.J."/>
        </authorList>
    </citation>
    <scope>NUCLEOTIDE SEQUENCE</scope>
</reference>
<name>A0A0F9DAL3_9ZZZZ</name>
<sequence length="53" mass="5765">MSQQDEQKVNYTLGVKVLASLVALGIVTGGPVLVAAFVIIYIRIVELLWQVAH</sequence>
<dbReference type="EMBL" id="LAZR01029729">
    <property type="protein sequence ID" value="KKL58709.1"/>
    <property type="molecule type" value="Genomic_DNA"/>
</dbReference>
<evidence type="ECO:0000313" key="2">
    <source>
        <dbReference type="EMBL" id="KKL58709.1"/>
    </source>
</evidence>
<keyword evidence="1" id="KW-0812">Transmembrane</keyword>
<feature type="transmembrane region" description="Helical" evidence="1">
    <location>
        <begin position="21"/>
        <end position="44"/>
    </location>
</feature>